<comment type="subcellular location">
    <subcellularLocation>
        <location evidence="1">Cell membrane</location>
        <topology evidence="1">Multi-pass membrane protein</topology>
    </subcellularLocation>
</comment>
<gene>
    <name evidence="9" type="ORF">FVP74_11705</name>
</gene>
<feature type="transmembrane region" description="Helical" evidence="6">
    <location>
        <begin position="271"/>
        <end position="289"/>
    </location>
</feature>
<evidence type="ECO:0000256" key="1">
    <source>
        <dbReference type="ARBA" id="ARBA00004651"/>
    </source>
</evidence>
<dbReference type="PANTHER" id="PTHR30619">
    <property type="entry name" value="DNA INTERNALIZATION/COMPETENCE PROTEIN COMEC/REC2"/>
    <property type="match status" value="1"/>
</dbReference>
<name>A0A5C8HVZ3_9MICO</name>
<reference evidence="9 10" key="1">
    <citation type="submission" date="2019-08" db="EMBL/GenBank/DDBJ databases">
        <authorList>
            <person name="Dong K."/>
        </authorList>
    </citation>
    <scope>NUCLEOTIDE SEQUENCE [LARGE SCALE GENOMIC DNA]</scope>
    <source>
        <strain evidence="9 10">K-1</strain>
    </source>
</reference>
<evidence type="ECO:0000259" key="7">
    <source>
        <dbReference type="Pfam" id="PF00753"/>
    </source>
</evidence>
<proteinExistence type="predicted"/>
<dbReference type="InterPro" id="IPR035681">
    <property type="entry name" value="ComA-like_MBL"/>
</dbReference>
<feature type="domain" description="Metallo-beta-lactamase" evidence="7">
    <location>
        <begin position="528"/>
        <end position="679"/>
    </location>
</feature>
<feature type="transmembrane region" description="Helical" evidence="6">
    <location>
        <begin position="336"/>
        <end position="357"/>
    </location>
</feature>
<feature type="transmembrane region" description="Helical" evidence="6">
    <location>
        <begin position="369"/>
        <end position="390"/>
    </location>
</feature>
<evidence type="ECO:0000256" key="4">
    <source>
        <dbReference type="ARBA" id="ARBA00022989"/>
    </source>
</evidence>
<dbReference type="Pfam" id="PF03772">
    <property type="entry name" value="Competence"/>
    <property type="match status" value="1"/>
</dbReference>
<dbReference type="CDD" id="cd07731">
    <property type="entry name" value="ComA-like_MBL-fold"/>
    <property type="match status" value="1"/>
</dbReference>
<keyword evidence="3 6" id="KW-0812">Transmembrane</keyword>
<sequence length="779" mass="77087">MSSRTARRRDLRLVPVALAAWGAAGVATHLPTASPGIAAGLWALTAGLLAVASRTPGRRRADAALAAVALACAAAVASHVALAQPARAAASALEVDGGRVIAVDANVVGKVERGASGWRFDALTERIAYGDRAFTAPVPVVVRTGDAPAGLDLGARIQLRGTAFRADAGDRAVLVIRAGPGLRLRAPPAGVLAAAAELRGGLQETVAGLPQPAAGLIAGLAVGDTSAVTADLDTAMKTASLSHLTAVSGANCALVVGLAFAAAALTGASRGLRVAAGVATLSAFVVLVSPEPSVVRAGAMAAIAMLGVLLGRIGAGMSVLALAITVLLIVDPWLAGSLGFALSSAATASLLLAAGPLADGFARWMPRPLALALAVPLAAQLACGPLIVLIDPRVAVYGVVANLLAAPAAPVGTVLGLAACLTAGVPLIGPGLAALAWVPSAWIAGTATTFAALPGSSAPWPEGLPGLALLAIVGACAAALIVPGVAPAVRRTAVLLLAAFLGVGVAAGPVAALIDRVRVPAWSIVACDVGQGDAVLLRSAGRVALVDTGPDPAPLGACLDRFGVARIDLLVLTHFDLDHRGGVAAVRGRVDTVLHGPPSSPEDVALLAGLSDGGARLVPGHAGVSGTLGEAGWRVLWPRAREQGYGPGNDAGVILAVEGGGIPSTVLLGDLSASAQQGLLATGRVPRGVAVVKVAHHGSADQEPALYARLAPQVALVTVGENTYGHPRDEILDVLDGLGATVLRTDRGGAAALWRTGEGIHVWRADASAAASAGVTGRQ</sequence>
<dbReference type="SUPFAM" id="SSF56281">
    <property type="entry name" value="Metallo-hydrolase/oxidoreductase"/>
    <property type="match status" value="1"/>
</dbReference>
<feature type="transmembrane region" description="Helical" evidence="6">
    <location>
        <begin position="432"/>
        <end position="453"/>
    </location>
</feature>
<feature type="domain" description="ComEC/Rec2-related protein" evidence="8">
    <location>
        <begin position="220"/>
        <end position="480"/>
    </location>
</feature>
<comment type="caution">
    <text evidence="9">The sequence shown here is derived from an EMBL/GenBank/DDBJ whole genome shotgun (WGS) entry which is preliminary data.</text>
</comment>
<evidence type="ECO:0000256" key="6">
    <source>
        <dbReference type="SAM" id="Phobius"/>
    </source>
</evidence>
<feature type="transmembrane region" description="Helical" evidence="6">
    <location>
        <begin position="465"/>
        <end position="486"/>
    </location>
</feature>
<feature type="transmembrane region" description="Helical" evidence="6">
    <location>
        <begin position="244"/>
        <end position="265"/>
    </location>
</feature>
<feature type="transmembrane region" description="Helical" evidence="6">
    <location>
        <begin position="35"/>
        <end position="52"/>
    </location>
</feature>
<feature type="transmembrane region" description="Helical" evidence="6">
    <location>
        <begin position="396"/>
        <end position="420"/>
    </location>
</feature>
<keyword evidence="9" id="KW-0378">Hydrolase</keyword>
<dbReference type="Gene3D" id="3.60.15.10">
    <property type="entry name" value="Ribonuclease Z/Hydroxyacylglutathione hydrolase-like"/>
    <property type="match status" value="1"/>
</dbReference>
<dbReference type="Pfam" id="PF00753">
    <property type="entry name" value="Lactamase_B"/>
    <property type="match status" value="1"/>
</dbReference>
<organism evidence="9 10">
    <name type="scientific">Microbacterium saccharophilum</name>
    <dbReference type="NCBI Taxonomy" id="1213358"/>
    <lineage>
        <taxon>Bacteria</taxon>
        <taxon>Bacillati</taxon>
        <taxon>Actinomycetota</taxon>
        <taxon>Actinomycetes</taxon>
        <taxon>Micrococcales</taxon>
        <taxon>Microbacteriaceae</taxon>
        <taxon>Microbacterium</taxon>
    </lineage>
</organism>
<dbReference type="OrthoDB" id="7177610at2"/>
<dbReference type="NCBIfam" id="TIGR00360">
    <property type="entry name" value="ComEC_N-term"/>
    <property type="match status" value="1"/>
</dbReference>
<dbReference type="GO" id="GO:0005886">
    <property type="term" value="C:plasma membrane"/>
    <property type="evidence" value="ECO:0007669"/>
    <property type="project" value="UniProtKB-SubCell"/>
</dbReference>
<evidence type="ECO:0000256" key="3">
    <source>
        <dbReference type="ARBA" id="ARBA00022692"/>
    </source>
</evidence>
<dbReference type="Proteomes" id="UP000321949">
    <property type="component" value="Unassembled WGS sequence"/>
</dbReference>
<dbReference type="InterPro" id="IPR004477">
    <property type="entry name" value="ComEC_N"/>
</dbReference>
<feature type="transmembrane region" description="Helical" evidence="6">
    <location>
        <begin position="493"/>
        <end position="514"/>
    </location>
</feature>
<dbReference type="GO" id="GO:0016787">
    <property type="term" value="F:hydrolase activity"/>
    <property type="evidence" value="ECO:0007669"/>
    <property type="project" value="UniProtKB-KW"/>
</dbReference>
<keyword evidence="10" id="KW-1185">Reference proteome</keyword>
<evidence type="ECO:0000256" key="5">
    <source>
        <dbReference type="ARBA" id="ARBA00023136"/>
    </source>
</evidence>
<keyword evidence="5 6" id="KW-0472">Membrane</keyword>
<protein>
    <submittedName>
        <fullName evidence="9">MBL fold metallo-hydrolase</fullName>
    </submittedName>
</protein>
<dbReference type="InterPro" id="IPR036866">
    <property type="entry name" value="RibonucZ/Hydroxyglut_hydro"/>
</dbReference>
<feature type="transmembrane region" description="Helical" evidence="6">
    <location>
        <begin position="301"/>
        <end position="330"/>
    </location>
</feature>
<dbReference type="AlphaFoldDB" id="A0A5C8HVZ3"/>
<keyword evidence="4 6" id="KW-1133">Transmembrane helix</keyword>
<evidence type="ECO:0000313" key="10">
    <source>
        <dbReference type="Proteomes" id="UP000321949"/>
    </source>
</evidence>
<keyword evidence="2" id="KW-1003">Cell membrane</keyword>
<dbReference type="PANTHER" id="PTHR30619:SF1">
    <property type="entry name" value="RECOMBINATION PROTEIN 2"/>
    <property type="match status" value="1"/>
</dbReference>
<evidence type="ECO:0000259" key="8">
    <source>
        <dbReference type="Pfam" id="PF03772"/>
    </source>
</evidence>
<evidence type="ECO:0000256" key="2">
    <source>
        <dbReference type="ARBA" id="ARBA00022475"/>
    </source>
</evidence>
<dbReference type="InterPro" id="IPR001279">
    <property type="entry name" value="Metallo-B-lactamas"/>
</dbReference>
<dbReference type="RefSeq" id="WP_147049993.1">
    <property type="nucleotide sequence ID" value="NZ_BKAH01000004.1"/>
</dbReference>
<evidence type="ECO:0000313" key="9">
    <source>
        <dbReference type="EMBL" id="TXK09173.1"/>
    </source>
</evidence>
<dbReference type="EMBL" id="VRSX01000005">
    <property type="protein sequence ID" value="TXK09173.1"/>
    <property type="molecule type" value="Genomic_DNA"/>
</dbReference>
<accession>A0A5C8HVZ3</accession>
<dbReference type="InterPro" id="IPR052159">
    <property type="entry name" value="Competence_DNA_uptake"/>
</dbReference>